<reference evidence="3 4" key="1">
    <citation type="submission" date="2019-02" db="EMBL/GenBank/DDBJ databases">
        <title>Deep-cultivation of Planctomycetes and their phenomic and genomic characterization uncovers novel biology.</title>
        <authorList>
            <person name="Wiegand S."/>
            <person name="Jogler M."/>
            <person name="Boedeker C."/>
            <person name="Pinto D."/>
            <person name="Vollmers J."/>
            <person name="Rivas-Marin E."/>
            <person name="Kohn T."/>
            <person name="Peeters S.H."/>
            <person name="Heuer A."/>
            <person name="Rast P."/>
            <person name="Oberbeckmann S."/>
            <person name="Bunk B."/>
            <person name="Jeske O."/>
            <person name="Meyerdierks A."/>
            <person name="Storesund J.E."/>
            <person name="Kallscheuer N."/>
            <person name="Luecker S."/>
            <person name="Lage O.M."/>
            <person name="Pohl T."/>
            <person name="Merkel B.J."/>
            <person name="Hornburger P."/>
            <person name="Mueller R.-W."/>
            <person name="Bruemmer F."/>
            <person name="Labrenz M."/>
            <person name="Spormann A.M."/>
            <person name="Op Den Camp H."/>
            <person name="Overmann J."/>
            <person name="Amann R."/>
            <person name="Jetten M.S.M."/>
            <person name="Mascher T."/>
            <person name="Medema M.H."/>
            <person name="Devos D.P."/>
            <person name="Kaster A.-K."/>
            <person name="Ovreas L."/>
            <person name="Rohde M."/>
            <person name="Galperin M.Y."/>
            <person name="Jogler C."/>
        </authorList>
    </citation>
    <scope>NUCLEOTIDE SEQUENCE [LARGE SCALE GENOMIC DNA]</scope>
    <source>
        <strain evidence="3 4">Poly41</strain>
    </source>
</reference>
<proteinExistence type="predicted"/>
<evidence type="ECO:0000313" key="3">
    <source>
        <dbReference type="EMBL" id="TWU28876.1"/>
    </source>
</evidence>
<dbReference type="Pfam" id="PF01569">
    <property type="entry name" value="PAP2"/>
    <property type="match status" value="1"/>
</dbReference>
<evidence type="ECO:0000256" key="1">
    <source>
        <dbReference type="SAM" id="MobiDB-lite"/>
    </source>
</evidence>
<dbReference type="Proteomes" id="UP000319143">
    <property type="component" value="Unassembled WGS sequence"/>
</dbReference>
<gene>
    <name evidence="3" type="ORF">Poly41_68270</name>
</gene>
<organism evidence="3 4">
    <name type="scientific">Novipirellula artificiosorum</name>
    <dbReference type="NCBI Taxonomy" id="2528016"/>
    <lineage>
        <taxon>Bacteria</taxon>
        <taxon>Pseudomonadati</taxon>
        <taxon>Planctomycetota</taxon>
        <taxon>Planctomycetia</taxon>
        <taxon>Pirellulales</taxon>
        <taxon>Pirellulaceae</taxon>
        <taxon>Novipirellula</taxon>
    </lineage>
</organism>
<accession>A0A5C6D112</accession>
<dbReference type="Gene3D" id="1.20.144.10">
    <property type="entry name" value="Phosphatidic acid phosphatase type 2/haloperoxidase"/>
    <property type="match status" value="1"/>
</dbReference>
<dbReference type="InterPro" id="IPR000326">
    <property type="entry name" value="PAP2/HPO"/>
</dbReference>
<comment type="caution">
    <text evidence="3">The sequence shown here is derived from an EMBL/GenBank/DDBJ whole genome shotgun (WGS) entry which is preliminary data.</text>
</comment>
<feature type="domain" description="Phosphatidic acid phosphatase type 2/haloperoxidase" evidence="2">
    <location>
        <begin position="305"/>
        <end position="365"/>
    </location>
</feature>
<dbReference type="SUPFAM" id="SSF48317">
    <property type="entry name" value="Acid phosphatase/Vanadium-dependent haloperoxidase"/>
    <property type="match status" value="1"/>
</dbReference>
<dbReference type="InterPro" id="IPR036938">
    <property type="entry name" value="PAP2/HPO_sf"/>
</dbReference>
<dbReference type="EMBL" id="SJPV01000027">
    <property type="protein sequence ID" value="TWU28876.1"/>
    <property type="molecule type" value="Genomic_DNA"/>
</dbReference>
<feature type="region of interest" description="Disordered" evidence="1">
    <location>
        <begin position="1"/>
        <end position="22"/>
    </location>
</feature>
<dbReference type="CDD" id="cd01610">
    <property type="entry name" value="PAP2_like"/>
    <property type="match status" value="1"/>
</dbReference>
<evidence type="ECO:0000259" key="2">
    <source>
        <dbReference type="Pfam" id="PF01569"/>
    </source>
</evidence>
<sequence>MFSEGESDTSKGGSGTRKKVPAEKPLGMLRSKSLILIVALCGALTCQALALGDPFRAGSWDATETTCLTCGISDCVCDGLHENRDCVSCDCSARHDLSFGPLTIHRNRRSHSAKCRFGLGCIDEEFIAPRLWTLWNVRRPWTTENVCENDERLLDDCFYQPAWRVSGDIYSDYRNFHSGRGLALLGLGIGMHAILANTSLDQRFRDSFQDHAVSDPNAFEIGRHLGDVWVTVPLVVAAWSLGECLEQEPDEGRRRVGRKLNAWGAQTGRALFAGATATGTLQVLIGASRPNEFRGSKWRPFDDSNGVSGHAFVGAVPFLVAAKHTDNRLLKTALVIGSGITGYSRIYDDKHYLSQALLGWWIAHLAVEATDLTNRSSVQYRLVPIGHKGYAGIGIEFRR</sequence>
<evidence type="ECO:0000313" key="4">
    <source>
        <dbReference type="Proteomes" id="UP000319143"/>
    </source>
</evidence>
<name>A0A5C6D112_9BACT</name>
<protein>
    <submittedName>
        <fullName evidence="3">PAP2 superfamily protein</fullName>
    </submittedName>
</protein>
<dbReference type="AlphaFoldDB" id="A0A5C6D112"/>
<keyword evidence="4" id="KW-1185">Reference proteome</keyword>